<proteinExistence type="predicted"/>
<sequence length="94" mass="9672">MQELDVAPGSLDPVAAALRAVDDGGATRLARAVVEDLIDGLGGDGSLADADDILSQVVDLLAQRTSGIGDRLSVAAGAYRRAEWLARLAMGDPR</sequence>
<dbReference type="AlphaFoldDB" id="A0A839N6M4"/>
<dbReference type="EMBL" id="JACHVQ010000001">
    <property type="protein sequence ID" value="MBB2890865.1"/>
    <property type="molecule type" value="Genomic_DNA"/>
</dbReference>
<gene>
    <name evidence="1" type="ORF">FHU39_000849</name>
</gene>
<reference evidence="1 2" key="1">
    <citation type="submission" date="2020-08" db="EMBL/GenBank/DDBJ databases">
        <title>Sequencing the genomes of 1000 actinobacteria strains.</title>
        <authorList>
            <person name="Klenk H.-P."/>
        </authorList>
    </citation>
    <scope>NUCLEOTIDE SEQUENCE [LARGE SCALE GENOMIC DNA]</scope>
    <source>
        <strain evidence="1 2">DSM 105369</strain>
    </source>
</reference>
<organism evidence="1 2">
    <name type="scientific">Flexivirga oryzae</name>
    <dbReference type="NCBI Taxonomy" id="1794944"/>
    <lineage>
        <taxon>Bacteria</taxon>
        <taxon>Bacillati</taxon>
        <taxon>Actinomycetota</taxon>
        <taxon>Actinomycetes</taxon>
        <taxon>Micrococcales</taxon>
        <taxon>Dermacoccaceae</taxon>
        <taxon>Flexivirga</taxon>
    </lineage>
</organism>
<dbReference type="Proteomes" id="UP000559182">
    <property type="component" value="Unassembled WGS sequence"/>
</dbReference>
<dbReference type="RefSeq" id="WP_183319213.1">
    <property type="nucleotide sequence ID" value="NZ_JACHVQ010000001.1"/>
</dbReference>
<comment type="caution">
    <text evidence="1">The sequence shown here is derived from an EMBL/GenBank/DDBJ whole genome shotgun (WGS) entry which is preliminary data.</text>
</comment>
<name>A0A839N6M4_9MICO</name>
<keyword evidence="2" id="KW-1185">Reference proteome</keyword>
<evidence type="ECO:0000313" key="1">
    <source>
        <dbReference type="EMBL" id="MBB2890865.1"/>
    </source>
</evidence>
<evidence type="ECO:0000313" key="2">
    <source>
        <dbReference type="Proteomes" id="UP000559182"/>
    </source>
</evidence>
<protein>
    <submittedName>
        <fullName evidence="1">Uncharacterized protein</fullName>
    </submittedName>
</protein>
<accession>A0A839N6M4</accession>